<feature type="binding site" evidence="11">
    <location>
        <position position="215"/>
    </location>
    <ligand>
        <name>[2Fe-2S] cluster</name>
        <dbReference type="ChEBI" id="CHEBI:190135"/>
    </ligand>
</feature>
<reference evidence="14" key="1">
    <citation type="journal article" date="2008" name="J. Bacteriol.">
        <title>Genome sequence of Thermofilum pendens reveals an exceptional loss of biosynthetic pathways without genome reduction.</title>
        <authorList>
            <person name="Anderson I."/>
            <person name="Rodriguez J."/>
            <person name="Susanti D."/>
            <person name="Porat I."/>
            <person name="Reich C."/>
            <person name="Ulrich L.E."/>
            <person name="Elkins J.G."/>
            <person name="Mavromatis K."/>
            <person name="Lykidis A."/>
            <person name="Kim E."/>
            <person name="Thompson L.S."/>
            <person name="Nolan M."/>
            <person name="Land M."/>
            <person name="Copeland A."/>
            <person name="Lapidus A."/>
            <person name="Lucas S."/>
            <person name="Detter C."/>
            <person name="Zhulin I.B."/>
            <person name="Olsen G.J."/>
            <person name="Whitman W."/>
            <person name="Mukhopadhyay B."/>
            <person name="Bristow J."/>
            <person name="Kyrpides N."/>
        </authorList>
    </citation>
    <scope>NUCLEOTIDE SEQUENCE [LARGE SCALE GENOMIC DNA]</scope>
    <source>
        <strain evidence="14">DSM 2475 / Hrk 5</strain>
    </source>
</reference>
<keyword evidence="2" id="KW-0813">Transport</keyword>
<dbReference type="InterPro" id="IPR019480">
    <property type="entry name" value="Dihydroorotate_DH_Fe-S-bd"/>
</dbReference>
<gene>
    <name evidence="13" type="ordered locus">Tpen_1160</name>
</gene>
<keyword evidence="4 11" id="KW-0001">2Fe-2S</keyword>
<keyword evidence="8 11" id="KW-0408">Iron</keyword>
<dbReference type="InterPro" id="IPR037117">
    <property type="entry name" value="Dihydroorotate_DH_ele_sf"/>
</dbReference>
<dbReference type="InterPro" id="IPR017938">
    <property type="entry name" value="Riboflavin_synthase-like_b-brl"/>
</dbReference>
<evidence type="ECO:0000256" key="7">
    <source>
        <dbReference type="ARBA" id="ARBA00022982"/>
    </source>
</evidence>
<dbReference type="eggNOG" id="arCOG02199">
    <property type="taxonomic scope" value="Archaea"/>
</dbReference>
<dbReference type="STRING" id="368408.Tpen_1160"/>
<evidence type="ECO:0000256" key="4">
    <source>
        <dbReference type="ARBA" id="ARBA00022714"/>
    </source>
</evidence>
<dbReference type="HOGENOM" id="CLU_003827_1_1_2"/>
<dbReference type="GO" id="GO:0046872">
    <property type="term" value="F:metal ion binding"/>
    <property type="evidence" value="ECO:0007669"/>
    <property type="project" value="UniProtKB-KW"/>
</dbReference>
<evidence type="ECO:0000256" key="3">
    <source>
        <dbReference type="ARBA" id="ARBA00022630"/>
    </source>
</evidence>
<dbReference type="Proteomes" id="UP000000641">
    <property type="component" value="Chromosome"/>
</dbReference>
<name>A1RZC8_THEPD</name>
<dbReference type="PANTHER" id="PTHR43513:SF3">
    <property type="entry name" value="DIHYDROOROTATE DEHYDROGENASE B (NAD(+)), ELECTRON TRANSFER SUBUNIT-RELATED"/>
    <property type="match status" value="1"/>
</dbReference>
<comment type="cofactor">
    <cofactor evidence="11">
        <name>[2Fe-2S] cluster</name>
        <dbReference type="ChEBI" id="CHEBI:190135"/>
    </cofactor>
    <text evidence="11">Binds 1 [2Fe-2S] cluster per subunit.</text>
</comment>
<dbReference type="GO" id="GO:0051537">
    <property type="term" value="F:2 iron, 2 sulfur cluster binding"/>
    <property type="evidence" value="ECO:0007669"/>
    <property type="project" value="UniProtKB-KW"/>
</dbReference>
<evidence type="ECO:0000256" key="10">
    <source>
        <dbReference type="ARBA" id="ARBA00034078"/>
    </source>
</evidence>
<dbReference type="Pfam" id="PF10418">
    <property type="entry name" value="DHODB_Fe-S_bind"/>
    <property type="match status" value="1"/>
</dbReference>
<dbReference type="Gene3D" id="2.10.240.10">
    <property type="entry name" value="Dihydroorotate dehydrogenase, electron transfer subunit"/>
    <property type="match status" value="1"/>
</dbReference>
<dbReference type="OrthoDB" id="35401at2157"/>
<feature type="binding site" evidence="11">
    <location>
        <position position="220"/>
    </location>
    <ligand>
        <name>[2Fe-2S] cluster</name>
        <dbReference type="ChEBI" id="CHEBI:190135"/>
    </ligand>
</feature>
<comment type="similarity">
    <text evidence="1">Belongs to the PyrK family.</text>
</comment>
<feature type="binding site" evidence="11">
    <location>
        <position position="223"/>
    </location>
    <ligand>
        <name>[2Fe-2S] cluster</name>
        <dbReference type="ChEBI" id="CHEBI:190135"/>
    </ligand>
</feature>
<comment type="cofactor">
    <cofactor evidence="10">
        <name>[2Fe-2S] cluster</name>
        <dbReference type="ChEBI" id="CHEBI:190135"/>
    </cofactor>
</comment>
<dbReference type="Gene3D" id="3.40.50.80">
    <property type="entry name" value="Nucleotide-binding domain of ferredoxin-NADP reductase (FNR) module"/>
    <property type="match status" value="1"/>
</dbReference>
<dbReference type="EMBL" id="CP000505">
    <property type="protein sequence ID" value="ABL78558.1"/>
    <property type="molecule type" value="Genomic_DNA"/>
</dbReference>
<keyword evidence="9 11" id="KW-0411">Iron-sulfur</keyword>
<dbReference type="PIRSF" id="PIRSF006816">
    <property type="entry name" value="Cyc3_hyd_g"/>
    <property type="match status" value="1"/>
</dbReference>
<dbReference type="InterPro" id="IPR039261">
    <property type="entry name" value="FNR_nucleotide-bd"/>
</dbReference>
<keyword evidence="5 11" id="KW-0479">Metal-binding</keyword>
<evidence type="ECO:0000259" key="12">
    <source>
        <dbReference type="PROSITE" id="PS51384"/>
    </source>
</evidence>
<evidence type="ECO:0000256" key="1">
    <source>
        <dbReference type="ARBA" id="ARBA00006422"/>
    </source>
</evidence>
<evidence type="ECO:0000313" key="14">
    <source>
        <dbReference type="Proteomes" id="UP000000641"/>
    </source>
</evidence>
<dbReference type="SUPFAM" id="SSF63380">
    <property type="entry name" value="Riboflavin synthase domain-like"/>
    <property type="match status" value="1"/>
</dbReference>
<keyword evidence="13" id="KW-0560">Oxidoreductase</keyword>
<keyword evidence="14" id="KW-1185">Reference proteome</keyword>
<evidence type="ECO:0000256" key="8">
    <source>
        <dbReference type="ARBA" id="ARBA00023004"/>
    </source>
</evidence>
<accession>A1RZC8</accession>
<dbReference type="SUPFAM" id="SSF52343">
    <property type="entry name" value="Ferredoxin reductase-like, C-terminal NADP-linked domain"/>
    <property type="match status" value="1"/>
</dbReference>
<proteinExistence type="inferred from homology"/>
<dbReference type="InterPro" id="IPR050353">
    <property type="entry name" value="PyrK_electron_transfer"/>
</dbReference>
<feature type="domain" description="FAD-binding FR-type" evidence="12">
    <location>
        <begin position="1"/>
        <end position="95"/>
    </location>
</feature>
<evidence type="ECO:0000256" key="6">
    <source>
        <dbReference type="ARBA" id="ARBA00022827"/>
    </source>
</evidence>
<evidence type="ECO:0000313" key="13">
    <source>
        <dbReference type="EMBL" id="ABL78558.1"/>
    </source>
</evidence>
<evidence type="ECO:0000256" key="9">
    <source>
        <dbReference type="ARBA" id="ARBA00023014"/>
    </source>
</evidence>
<dbReference type="CDD" id="cd06220">
    <property type="entry name" value="DHOD_e_trans_like2"/>
    <property type="match status" value="1"/>
</dbReference>
<dbReference type="EnsemblBacteria" id="ABL78558">
    <property type="protein sequence ID" value="ABL78558"/>
    <property type="gene ID" value="Tpen_1160"/>
</dbReference>
<keyword evidence="7" id="KW-0249">Electron transport</keyword>
<evidence type="ECO:0000256" key="11">
    <source>
        <dbReference type="PIRSR" id="PIRSR006816-2"/>
    </source>
</evidence>
<protein>
    <submittedName>
        <fullName evidence="13">Dihydroorotate oxidase B, electron transfer subunit</fullName>
        <ecNumber evidence="13">1.3.98.1</ecNumber>
    </submittedName>
</protein>
<dbReference type="RefSeq" id="WP_011752823.1">
    <property type="nucleotide sequence ID" value="NC_008698.1"/>
</dbReference>
<organism evidence="13 14">
    <name type="scientific">Thermofilum pendens (strain DSM 2475 / Hrk 5)</name>
    <dbReference type="NCBI Taxonomy" id="368408"/>
    <lineage>
        <taxon>Archaea</taxon>
        <taxon>Thermoproteota</taxon>
        <taxon>Thermoprotei</taxon>
        <taxon>Thermofilales</taxon>
        <taxon>Thermofilaceae</taxon>
        <taxon>Thermofilum</taxon>
    </lineage>
</organism>
<dbReference type="AlphaFoldDB" id="A1RZC8"/>
<dbReference type="PROSITE" id="PS51384">
    <property type="entry name" value="FAD_FR"/>
    <property type="match status" value="1"/>
</dbReference>
<dbReference type="InterPro" id="IPR017927">
    <property type="entry name" value="FAD-bd_FR_type"/>
</dbReference>
<dbReference type="GO" id="GO:1990663">
    <property type="term" value="F:dihydroorotate dehydrogenase (fumarate) activity"/>
    <property type="evidence" value="ECO:0007669"/>
    <property type="project" value="UniProtKB-EC"/>
</dbReference>
<dbReference type="EC" id="1.3.98.1" evidence="13"/>
<keyword evidence="3" id="KW-0285">Flavoprotein</keyword>
<evidence type="ECO:0000256" key="5">
    <source>
        <dbReference type="ARBA" id="ARBA00022723"/>
    </source>
</evidence>
<sequence length="266" mass="28663">MGYTRARVAEVLDLAPSVKMYILELSRPFGSQPGQYVMVWLPGVGEFPVSVAGEKGGALRLVVARKGRATGYMHERVAEGGYVFVRGPLGRGFRLDARKALLVGGGYGAAPLLYLAERLSGAGATVHAVLGFRSREHALLVEDFRRVAGEVWVATEDGSEGFKGTAVDLFERVFPGGGYDAVYTCGKELMMEKVVRRAVEAGVRVQASLERIIKCGVGVCGACALEPLGLRVCSDGPVFDGETLLSLEDFGRYWRDHSGRRVPLPP</sequence>
<keyword evidence="6" id="KW-0274">FAD</keyword>
<dbReference type="GO" id="GO:0050660">
    <property type="term" value="F:flavin adenine dinucleotide binding"/>
    <property type="evidence" value="ECO:0007669"/>
    <property type="project" value="InterPro"/>
</dbReference>
<dbReference type="NCBIfam" id="NF000796">
    <property type="entry name" value="PRK00054.1-1"/>
    <property type="match status" value="1"/>
</dbReference>
<dbReference type="KEGG" id="tpe:Tpen_1160"/>
<feature type="binding site" evidence="11">
    <location>
        <position position="233"/>
    </location>
    <ligand>
        <name>[2Fe-2S] cluster</name>
        <dbReference type="ChEBI" id="CHEBI:190135"/>
    </ligand>
</feature>
<dbReference type="InterPro" id="IPR012165">
    <property type="entry name" value="Cyt_c3_hydrogenase_gsu"/>
</dbReference>
<dbReference type="Gene3D" id="2.40.30.10">
    <property type="entry name" value="Translation factors"/>
    <property type="match status" value="1"/>
</dbReference>
<dbReference type="PANTHER" id="PTHR43513">
    <property type="entry name" value="DIHYDROOROTATE DEHYDROGENASE B (NAD(+)), ELECTRON TRANSFER SUBUNIT"/>
    <property type="match status" value="1"/>
</dbReference>
<evidence type="ECO:0000256" key="2">
    <source>
        <dbReference type="ARBA" id="ARBA00022448"/>
    </source>
</evidence>
<dbReference type="GeneID" id="4602162"/>
<dbReference type="GO" id="GO:0006221">
    <property type="term" value="P:pyrimidine nucleotide biosynthetic process"/>
    <property type="evidence" value="ECO:0007669"/>
    <property type="project" value="InterPro"/>
</dbReference>